<organism evidence="1 2">
    <name type="scientific">Pedobacter lithocola</name>
    <dbReference type="NCBI Taxonomy" id="1908239"/>
    <lineage>
        <taxon>Bacteria</taxon>
        <taxon>Pseudomonadati</taxon>
        <taxon>Bacteroidota</taxon>
        <taxon>Sphingobacteriia</taxon>
        <taxon>Sphingobacteriales</taxon>
        <taxon>Sphingobacteriaceae</taxon>
        <taxon>Pedobacter</taxon>
    </lineage>
</organism>
<keyword evidence="2" id="KW-1185">Reference proteome</keyword>
<protein>
    <recommendedName>
        <fullName evidence="3">Dinitrogenase iron-molybdenum cofactor</fullName>
    </recommendedName>
</protein>
<evidence type="ECO:0000313" key="2">
    <source>
        <dbReference type="Proteomes" id="UP001595789"/>
    </source>
</evidence>
<dbReference type="EMBL" id="JBHSBW010000011">
    <property type="protein sequence ID" value="MFC4212156.1"/>
    <property type="molecule type" value="Genomic_DNA"/>
</dbReference>
<gene>
    <name evidence="1" type="ORF">ACFOWA_13230</name>
</gene>
<proteinExistence type="predicted"/>
<sequence>MLKPRFNSSKLKAEIQKRVGQINLAILTRLQLVGETFVANARSKAADIYFVEVNGRKTAKHKYGPRPKLITESTPGFIDHTSNLRSSIAYIILKNGKTIQENYEVSGTGSKGVQSAKALIREIKAKFNTGYVLVVVAGMNYAAAVESRGFDVITGSSKIAEAELRAALEKIKKINKK</sequence>
<dbReference type="Proteomes" id="UP001595789">
    <property type="component" value="Unassembled WGS sequence"/>
</dbReference>
<evidence type="ECO:0008006" key="3">
    <source>
        <dbReference type="Google" id="ProtNLM"/>
    </source>
</evidence>
<accession>A0ABV8PDE9</accession>
<name>A0ABV8PDE9_9SPHI</name>
<evidence type="ECO:0000313" key="1">
    <source>
        <dbReference type="EMBL" id="MFC4212156.1"/>
    </source>
</evidence>
<comment type="caution">
    <text evidence="1">The sequence shown here is derived from an EMBL/GenBank/DDBJ whole genome shotgun (WGS) entry which is preliminary data.</text>
</comment>
<reference evidence="2" key="1">
    <citation type="journal article" date="2019" name="Int. J. Syst. Evol. Microbiol.">
        <title>The Global Catalogue of Microorganisms (GCM) 10K type strain sequencing project: providing services to taxonomists for standard genome sequencing and annotation.</title>
        <authorList>
            <consortium name="The Broad Institute Genomics Platform"/>
            <consortium name="The Broad Institute Genome Sequencing Center for Infectious Disease"/>
            <person name="Wu L."/>
            <person name="Ma J."/>
        </authorList>
    </citation>
    <scope>NUCLEOTIDE SEQUENCE [LARGE SCALE GENOMIC DNA]</scope>
    <source>
        <strain evidence="2">CCM 8691</strain>
    </source>
</reference>
<dbReference type="RefSeq" id="WP_378985874.1">
    <property type="nucleotide sequence ID" value="NZ_JBHSBW010000011.1"/>
</dbReference>